<reference evidence="1 2" key="1">
    <citation type="submission" date="2019-08" db="EMBL/GenBank/DDBJ databases">
        <title>A chromosome-level genome assembly, high-density linkage maps, and genome scans reveal the genomic architecture of hybrid incompatibilities underlying speciation via character displacement in darters (Percidae: Etheostominae).</title>
        <authorList>
            <person name="Moran R.L."/>
            <person name="Catchen J.M."/>
            <person name="Fuller R.C."/>
        </authorList>
    </citation>
    <scope>NUCLEOTIDE SEQUENCE [LARGE SCALE GENOMIC DNA]</scope>
    <source>
        <strain evidence="1">EspeVRDwgs_2016</strain>
        <tissue evidence="1">Muscle</tissue>
    </source>
</reference>
<gene>
    <name evidence="1" type="ORF">FQN60_015350</name>
</gene>
<accession>A0A5J5CQ57</accession>
<name>A0A5J5CQ57_9PERO</name>
<proteinExistence type="predicted"/>
<protein>
    <submittedName>
        <fullName evidence="1">Uncharacterized protein</fullName>
    </submittedName>
</protein>
<evidence type="ECO:0000313" key="1">
    <source>
        <dbReference type="EMBL" id="KAA8584142.1"/>
    </source>
</evidence>
<dbReference type="EMBL" id="VOFY01000017">
    <property type="protein sequence ID" value="KAA8584142.1"/>
    <property type="molecule type" value="Genomic_DNA"/>
</dbReference>
<dbReference type="AlphaFoldDB" id="A0A5J5CQ57"/>
<comment type="caution">
    <text evidence="1">The sequence shown here is derived from an EMBL/GenBank/DDBJ whole genome shotgun (WGS) entry which is preliminary data.</text>
</comment>
<organism evidence="1 2">
    <name type="scientific">Etheostoma spectabile</name>
    <name type="common">orangethroat darter</name>
    <dbReference type="NCBI Taxonomy" id="54343"/>
    <lineage>
        <taxon>Eukaryota</taxon>
        <taxon>Metazoa</taxon>
        <taxon>Chordata</taxon>
        <taxon>Craniata</taxon>
        <taxon>Vertebrata</taxon>
        <taxon>Euteleostomi</taxon>
        <taxon>Actinopterygii</taxon>
        <taxon>Neopterygii</taxon>
        <taxon>Teleostei</taxon>
        <taxon>Neoteleostei</taxon>
        <taxon>Acanthomorphata</taxon>
        <taxon>Eupercaria</taxon>
        <taxon>Perciformes</taxon>
        <taxon>Percoidei</taxon>
        <taxon>Percidae</taxon>
        <taxon>Etheostomatinae</taxon>
        <taxon>Etheostoma</taxon>
    </lineage>
</organism>
<keyword evidence="2" id="KW-1185">Reference proteome</keyword>
<evidence type="ECO:0000313" key="2">
    <source>
        <dbReference type="Proteomes" id="UP000327493"/>
    </source>
</evidence>
<sequence>MAVSTVQSLIKKKWEILGSHNTKKPRSGRPRKISAKTATRLVGDAMKNPQVRSGKYRLLWKKMVWLFQGAQYNGT</sequence>
<dbReference type="Proteomes" id="UP000327493">
    <property type="component" value="Chromosome 17"/>
</dbReference>